<name>A0AA88VCG5_9ASTE</name>
<proteinExistence type="predicted"/>
<dbReference type="PANTHER" id="PTHR45651">
    <property type="entry name" value="CYCLIC NUCLEOTIDE-GATED ION CHANNEL 15-RELATED-RELATED"/>
    <property type="match status" value="1"/>
</dbReference>
<accession>A0AA88VCG5</accession>
<organism evidence="2 3">
    <name type="scientific">Escallonia herrerae</name>
    <dbReference type="NCBI Taxonomy" id="1293975"/>
    <lineage>
        <taxon>Eukaryota</taxon>
        <taxon>Viridiplantae</taxon>
        <taxon>Streptophyta</taxon>
        <taxon>Embryophyta</taxon>
        <taxon>Tracheophyta</taxon>
        <taxon>Spermatophyta</taxon>
        <taxon>Magnoliopsida</taxon>
        <taxon>eudicotyledons</taxon>
        <taxon>Gunneridae</taxon>
        <taxon>Pentapetalae</taxon>
        <taxon>asterids</taxon>
        <taxon>campanulids</taxon>
        <taxon>Escalloniales</taxon>
        <taxon>Escalloniaceae</taxon>
        <taxon>Escallonia</taxon>
    </lineage>
</organism>
<evidence type="ECO:0000256" key="1">
    <source>
        <dbReference type="ARBA" id="ARBA00023303"/>
    </source>
</evidence>
<keyword evidence="1" id="KW-0407">Ion channel</keyword>
<dbReference type="AlphaFoldDB" id="A0AA88VCG5"/>
<dbReference type="GO" id="GO:0016020">
    <property type="term" value="C:membrane"/>
    <property type="evidence" value="ECO:0007669"/>
    <property type="project" value="UniProtKB-SubCell"/>
</dbReference>
<dbReference type="Proteomes" id="UP001188597">
    <property type="component" value="Unassembled WGS sequence"/>
</dbReference>
<dbReference type="GO" id="GO:0034220">
    <property type="term" value="P:monoatomic ion transmembrane transport"/>
    <property type="evidence" value="ECO:0007669"/>
    <property type="project" value="UniProtKB-KW"/>
</dbReference>
<keyword evidence="1" id="KW-0406">Ion transport</keyword>
<keyword evidence="1" id="KW-0813">Transport</keyword>
<evidence type="ECO:0000313" key="2">
    <source>
        <dbReference type="EMBL" id="KAK3005932.1"/>
    </source>
</evidence>
<reference evidence="2" key="1">
    <citation type="submission" date="2022-12" db="EMBL/GenBank/DDBJ databases">
        <title>Draft genome assemblies for two species of Escallonia (Escalloniales).</title>
        <authorList>
            <person name="Chanderbali A."/>
            <person name="Dervinis C."/>
            <person name="Anghel I."/>
            <person name="Soltis D."/>
            <person name="Soltis P."/>
            <person name="Zapata F."/>
        </authorList>
    </citation>
    <scope>NUCLEOTIDE SEQUENCE</scope>
    <source>
        <strain evidence="2">UCBG64.0493</strain>
        <tissue evidence="2">Leaf</tissue>
    </source>
</reference>
<evidence type="ECO:0000313" key="3">
    <source>
        <dbReference type="Proteomes" id="UP001188597"/>
    </source>
</evidence>
<protein>
    <submittedName>
        <fullName evidence="2">Uncharacterized protein</fullName>
    </submittedName>
</protein>
<comment type="caution">
    <text evidence="2">The sequence shown here is derived from an EMBL/GenBank/DDBJ whole genome shotgun (WGS) entry which is preliminary data.</text>
</comment>
<dbReference type="PANTHER" id="PTHR45651:SF11">
    <property type="entry name" value="CYCLIC NUCLEOTIDE-GATED ION CHANNEL 20, CHLOROPLASTIC-RELATED"/>
    <property type="match status" value="1"/>
</dbReference>
<gene>
    <name evidence="2" type="ORF">RJ639_015613</name>
</gene>
<keyword evidence="3" id="KW-1185">Reference proteome</keyword>
<dbReference type="EMBL" id="JAVXUP010002062">
    <property type="protein sequence ID" value="KAK3005932.1"/>
    <property type="molecule type" value="Genomic_DNA"/>
</dbReference>
<sequence>MLLPNCKCDTTATGNIISVASAKGTGSNSTFDSHMASSFQEGAVGMPAFPNNSRDAVLDLEMIIITLVLPKFMVSFAGNYEKTLLGAVLLLQYVPRLYRFLHSFSAQYPSGFILESTWKTSIINLFGFGLSGHVVGSCWYIFGLQRVVQCLQDACHSSGMDNCQRFIDCRQANYVPKFESDSTRESWKRNENVTACFSEGGYSGIYVQAVNLTRERNPVTRYAYSFFWGFQNLLQSLSRSRNFSSIPCQRNANGPMLGKAFGRANLALFQSRIPKPAAHAFGVGDKNGIPSPMA</sequence>